<sequence length="217" mass="22936">MGLSTEDNLGLAGEVRTAVAAVDSSLLDEARLRERLTGEMATFISDMRAEVGRVGPFGAQIGEQAHATFFFAEPISGTARFFEGDSGRPALTYVVATTEGFIGLQMSDNKDHNELTTKLQRAIGSAKRGMVEHVGQGIPGYWHHSNGGRNIGIPTGDGYTTRFGETSGSILVDVTGEQVKQAQAASLAKAQQPLIAASASAETNLGIAQDVRSRLPE</sequence>
<proteinExistence type="predicted"/>
<evidence type="ECO:0000313" key="1">
    <source>
        <dbReference type="EMBL" id="OGK40457.1"/>
    </source>
</evidence>
<protein>
    <submittedName>
        <fullName evidence="1">Uncharacterized protein</fullName>
    </submittedName>
</protein>
<dbReference type="Proteomes" id="UP000179024">
    <property type="component" value="Unassembled WGS sequence"/>
</dbReference>
<accession>A0A1F7IAS9</accession>
<name>A0A1F7IAS9_9BACT</name>
<reference evidence="1 2" key="1">
    <citation type="journal article" date="2016" name="Nat. Commun.">
        <title>Thousands of microbial genomes shed light on interconnected biogeochemical processes in an aquifer system.</title>
        <authorList>
            <person name="Anantharaman K."/>
            <person name="Brown C.T."/>
            <person name="Hug L.A."/>
            <person name="Sharon I."/>
            <person name="Castelle C.J."/>
            <person name="Probst A.J."/>
            <person name="Thomas B.C."/>
            <person name="Singh A."/>
            <person name="Wilkins M.J."/>
            <person name="Karaoz U."/>
            <person name="Brodie E.L."/>
            <person name="Williams K.H."/>
            <person name="Hubbard S.S."/>
            <person name="Banfield J.F."/>
        </authorList>
    </citation>
    <scope>NUCLEOTIDE SEQUENCE [LARGE SCALE GENOMIC DNA]</scope>
</reference>
<dbReference type="AlphaFoldDB" id="A0A1F7IAS9"/>
<organism evidence="1 2">
    <name type="scientific">Candidatus Roizmanbacteria bacterium RIFCSPHIGHO2_12_FULL_44_10</name>
    <dbReference type="NCBI Taxonomy" id="1802054"/>
    <lineage>
        <taxon>Bacteria</taxon>
        <taxon>Candidatus Roizmaniibacteriota</taxon>
    </lineage>
</organism>
<comment type="caution">
    <text evidence="1">The sequence shown here is derived from an EMBL/GenBank/DDBJ whole genome shotgun (WGS) entry which is preliminary data.</text>
</comment>
<dbReference type="EMBL" id="MGAE01000004">
    <property type="protein sequence ID" value="OGK40457.1"/>
    <property type="molecule type" value="Genomic_DNA"/>
</dbReference>
<gene>
    <name evidence="1" type="ORF">A3F34_03145</name>
</gene>
<evidence type="ECO:0000313" key="2">
    <source>
        <dbReference type="Proteomes" id="UP000179024"/>
    </source>
</evidence>